<keyword evidence="1" id="KW-1277">Toxin-antitoxin system</keyword>
<evidence type="ECO:0000313" key="2">
    <source>
        <dbReference type="EMBL" id="EUA16436.1"/>
    </source>
</evidence>
<proteinExistence type="predicted"/>
<evidence type="ECO:0000256" key="1">
    <source>
        <dbReference type="ARBA" id="ARBA00022649"/>
    </source>
</evidence>
<dbReference type="EMBL" id="JAOA01000006">
    <property type="protein sequence ID" value="EUA16436.1"/>
    <property type="molecule type" value="Genomic_DNA"/>
</dbReference>
<name>X7ZBQ4_MYCKA</name>
<evidence type="ECO:0000313" key="3">
    <source>
        <dbReference type="Proteomes" id="UP000020561"/>
    </source>
</evidence>
<comment type="caution">
    <text evidence="2">The sequence shown here is derived from an EMBL/GenBank/DDBJ whole genome shotgun (WGS) entry which is preliminary data.</text>
</comment>
<protein>
    <recommendedName>
        <fullName evidence="4">Antitoxin</fullName>
    </recommendedName>
</protein>
<accession>X7ZBQ4</accession>
<dbReference type="Pfam" id="PF02697">
    <property type="entry name" value="VAPB_antitox"/>
    <property type="match status" value="1"/>
</dbReference>
<organism evidence="2 3">
    <name type="scientific">Mycobacterium kansasii 662</name>
    <dbReference type="NCBI Taxonomy" id="1299326"/>
    <lineage>
        <taxon>Bacteria</taxon>
        <taxon>Bacillati</taxon>
        <taxon>Actinomycetota</taxon>
        <taxon>Actinomycetes</taxon>
        <taxon>Mycobacteriales</taxon>
        <taxon>Mycobacteriaceae</taxon>
        <taxon>Mycobacterium</taxon>
    </lineage>
</organism>
<sequence>MATKTLSIDLEAYERLRAARRSPTESFSQVIKRAHWRNEAPTAAALLDALTGRSSATFRSTELAA</sequence>
<dbReference type="AlphaFoldDB" id="X7ZBQ4"/>
<dbReference type="InterPro" id="IPR003847">
    <property type="entry name" value="Put_antitoxin"/>
</dbReference>
<reference evidence="2 3" key="1">
    <citation type="submission" date="2013-12" db="EMBL/GenBank/DDBJ databases">
        <authorList>
            <person name="Brown-Elliot B."/>
            <person name="Wallace R."/>
            <person name="Lenaerts A."/>
            <person name="Ordway D."/>
            <person name="DeGroote M.A."/>
            <person name="Parker T."/>
            <person name="Sizemore C."/>
            <person name="Tallon L.J."/>
            <person name="Sadzewicz L.K."/>
            <person name="Sengamalay N."/>
            <person name="Fraser C.M."/>
            <person name="Hine E."/>
            <person name="Shefchek K.A."/>
            <person name="Das S.P."/>
            <person name="Tettelin H."/>
        </authorList>
    </citation>
    <scope>NUCLEOTIDE SEQUENCE [LARGE SCALE GENOMIC DNA]</scope>
    <source>
        <strain evidence="2 3">662</strain>
    </source>
</reference>
<dbReference type="Proteomes" id="UP000020561">
    <property type="component" value="Unassembled WGS sequence"/>
</dbReference>
<gene>
    <name evidence="2" type="ORF">I545_4017</name>
</gene>
<dbReference type="PATRIC" id="fig|1299326.3.peg.3857"/>
<evidence type="ECO:0008006" key="4">
    <source>
        <dbReference type="Google" id="ProtNLM"/>
    </source>
</evidence>